<name>A0A1J7CCS2_9ACTN</name>
<accession>A0A1J7CCS2</accession>
<reference evidence="1 2" key="1">
    <citation type="submission" date="2016-10" db="EMBL/GenBank/DDBJ databases">
        <title>Genome sequence of Streptomyces gilvigriseus MUSC 26.</title>
        <authorList>
            <person name="Lee L.-H."/>
            <person name="Ser H.-L."/>
        </authorList>
    </citation>
    <scope>NUCLEOTIDE SEQUENCE [LARGE SCALE GENOMIC DNA]</scope>
    <source>
        <strain evidence="1 2">MUSC 26</strain>
    </source>
</reference>
<sequence length="111" mass="12182">MEEPEEDAVAVYYRAEVADAHSSYRLVPPHKHLESAQGRCETNLGLSYPGAEADLEIRWVANEAVPPRSWRMEVRTPLLEGRFVAVGYWVTVVGSALEGVPKALPRGPAGP</sequence>
<evidence type="ECO:0000313" key="1">
    <source>
        <dbReference type="EMBL" id="OIV39344.1"/>
    </source>
</evidence>
<comment type="caution">
    <text evidence="1">The sequence shown here is derived from an EMBL/GenBank/DDBJ whole genome shotgun (WGS) entry which is preliminary data.</text>
</comment>
<proteinExistence type="predicted"/>
<protein>
    <submittedName>
        <fullName evidence="1">Uncharacterized protein</fullName>
    </submittedName>
</protein>
<keyword evidence="2" id="KW-1185">Reference proteome</keyword>
<organism evidence="1 2">
    <name type="scientific">Mangrovactinospora gilvigrisea</name>
    <dbReference type="NCBI Taxonomy" id="1428644"/>
    <lineage>
        <taxon>Bacteria</taxon>
        <taxon>Bacillati</taxon>
        <taxon>Actinomycetota</taxon>
        <taxon>Actinomycetes</taxon>
        <taxon>Kitasatosporales</taxon>
        <taxon>Streptomycetaceae</taxon>
        <taxon>Mangrovactinospora</taxon>
    </lineage>
</organism>
<gene>
    <name evidence="1" type="ORF">BIV57_00410</name>
</gene>
<dbReference type="AlphaFoldDB" id="A0A1J7CCS2"/>
<dbReference type="RefSeq" id="WP_071654545.1">
    <property type="nucleotide sequence ID" value="NZ_MLCF01000002.1"/>
</dbReference>
<dbReference type="Proteomes" id="UP000243342">
    <property type="component" value="Unassembled WGS sequence"/>
</dbReference>
<evidence type="ECO:0000313" key="2">
    <source>
        <dbReference type="Proteomes" id="UP000243342"/>
    </source>
</evidence>
<dbReference type="EMBL" id="MLCF01000002">
    <property type="protein sequence ID" value="OIV39344.1"/>
    <property type="molecule type" value="Genomic_DNA"/>
</dbReference>